<proteinExistence type="predicted"/>
<evidence type="ECO:0000313" key="2">
    <source>
        <dbReference type="Proteomes" id="UP000002949"/>
    </source>
</evidence>
<accession>G6YFE2</accession>
<dbReference type="AlphaFoldDB" id="G6YFE2"/>
<evidence type="ECO:0000313" key="1">
    <source>
        <dbReference type="EMBL" id="EHH09530.1"/>
    </source>
</evidence>
<dbReference type="KEGG" id="mamo:A6B35_25430"/>
<organism evidence="1 2">
    <name type="scientific">Mesorhizobium amorphae CCNWGS0123</name>
    <dbReference type="NCBI Taxonomy" id="1082933"/>
    <lineage>
        <taxon>Bacteria</taxon>
        <taxon>Pseudomonadati</taxon>
        <taxon>Pseudomonadota</taxon>
        <taxon>Alphaproteobacteria</taxon>
        <taxon>Hyphomicrobiales</taxon>
        <taxon>Phyllobacteriaceae</taxon>
        <taxon>Mesorhizobium</taxon>
    </lineage>
</organism>
<dbReference type="Proteomes" id="UP000002949">
    <property type="component" value="Unassembled WGS sequence"/>
</dbReference>
<dbReference type="PATRIC" id="fig|1082933.3.peg.4563"/>
<reference evidence="1 2" key="1">
    <citation type="journal article" date="2012" name="J. Bacteriol.">
        <title>Draft Genome Sequence of Plant Growth-Promoting Rhizobium Mesorhizobium amorphae, Isolated from Zinc-Lead Mine Tailings.</title>
        <authorList>
            <person name="Hao X."/>
            <person name="Lin Y."/>
            <person name="Johnstone L."/>
            <person name="Baltrus D.A."/>
            <person name="Miller S.J."/>
            <person name="Wei G."/>
            <person name="Rensing C."/>
        </authorList>
    </citation>
    <scope>NUCLEOTIDE SEQUENCE [LARGE SCALE GENOMIC DNA]</scope>
    <source>
        <strain evidence="1 2">CCNWGS0123</strain>
    </source>
</reference>
<sequence>MCRRSTKLDIQTLIDRLGADHGSMHDDLVGLFGCSKCKAEGRNRSPVFLTCIPDYEGQQRERNRNWKPTFEKR</sequence>
<keyword evidence="2" id="KW-1185">Reference proteome</keyword>
<gene>
    <name evidence="1" type="ORF">MEA186_23456</name>
</gene>
<name>G6YFE2_9HYPH</name>
<dbReference type="EMBL" id="AGSN01000157">
    <property type="protein sequence ID" value="EHH09530.1"/>
    <property type="molecule type" value="Genomic_DNA"/>
</dbReference>
<protein>
    <submittedName>
        <fullName evidence="1">Uncharacterized protein</fullName>
    </submittedName>
</protein>